<dbReference type="Proteomes" id="UP000189739">
    <property type="component" value="Unassembled WGS sequence"/>
</dbReference>
<evidence type="ECO:0000313" key="1">
    <source>
        <dbReference type="EMBL" id="OOQ56628.1"/>
    </source>
</evidence>
<evidence type="ECO:0000313" key="2">
    <source>
        <dbReference type="Proteomes" id="UP000189739"/>
    </source>
</evidence>
<accession>A0A1S9P7J6</accession>
<evidence type="ECO:0008006" key="3">
    <source>
        <dbReference type="Google" id="ProtNLM"/>
    </source>
</evidence>
<gene>
    <name evidence="1" type="ORF">BC343_19565</name>
</gene>
<protein>
    <recommendedName>
        <fullName evidence="3">TerB family tellurite resistance protein</fullName>
    </recommendedName>
</protein>
<dbReference type="EMBL" id="MBTF01000039">
    <property type="protein sequence ID" value="OOQ56628.1"/>
    <property type="molecule type" value="Genomic_DNA"/>
</dbReference>
<name>A0A1S9P7J6_9SPHI</name>
<sequence length="203" mass="23026">MVMAIMSAYTTRSMAQADELQQLALNIEKLTQFKAILSDMKKGYAIYQQGYGLVSNISKGNFDLHHVYLTGLMAVSPAVRNNPRVAQIIEQQSGLMNEYKRYAMCFRQSGSFAAGELAYFERVYGQLIHQSNINADQLADVATAGKLRMSDDDRLTAIERIYSQSSDQLQFLRWFNRKAILLSLGRSKDLQDTRMLKSLYGLK</sequence>
<dbReference type="AlphaFoldDB" id="A0A1S9P7J6"/>
<keyword evidence="2" id="KW-1185">Reference proteome</keyword>
<comment type="caution">
    <text evidence="1">The sequence shown here is derived from an EMBL/GenBank/DDBJ whole genome shotgun (WGS) entry which is preliminary data.</text>
</comment>
<organism evidence="1 2">
    <name type="scientific">Mucilaginibacter pedocola</name>
    <dbReference type="NCBI Taxonomy" id="1792845"/>
    <lineage>
        <taxon>Bacteria</taxon>
        <taxon>Pseudomonadati</taxon>
        <taxon>Bacteroidota</taxon>
        <taxon>Sphingobacteriia</taxon>
        <taxon>Sphingobacteriales</taxon>
        <taxon>Sphingobacteriaceae</taxon>
        <taxon>Mucilaginibacter</taxon>
    </lineage>
</organism>
<proteinExistence type="predicted"/>
<reference evidence="1 2" key="1">
    <citation type="submission" date="2016-07" db="EMBL/GenBank/DDBJ databases">
        <title>Genomic analysis of zinc-resistant bacterium Mucilaginibacter pedocola TBZ30.</title>
        <authorList>
            <person name="Huang J."/>
            <person name="Tang J."/>
        </authorList>
    </citation>
    <scope>NUCLEOTIDE SEQUENCE [LARGE SCALE GENOMIC DNA]</scope>
    <source>
        <strain evidence="1 2">TBZ30</strain>
    </source>
</reference>
<dbReference type="STRING" id="1792845.BC343_19565"/>
<dbReference type="OrthoDB" id="826958at2"/>